<dbReference type="GO" id="GO:0030170">
    <property type="term" value="F:pyridoxal phosphate binding"/>
    <property type="evidence" value="ECO:0007669"/>
    <property type="project" value="InterPro"/>
</dbReference>
<evidence type="ECO:0000256" key="3">
    <source>
        <dbReference type="ARBA" id="ARBA00004958"/>
    </source>
</evidence>
<dbReference type="FunFam" id="3.40.50.1100:FF:000007">
    <property type="entry name" value="L-threonine dehydratase catabolic TdcB"/>
    <property type="match status" value="1"/>
</dbReference>
<dbReference type="PROSITE" id="PS00165">
    <property type="entry name" value="DEHYDRATASE_SER_THR"/>
    <property type="match status" value="1"/>
</dbReference>
<dbReference type="InterPro" id="IPR000634">
    <property type="entry name" value="Ser/Thr_deHydtase_PyrdxlP-BS"/>
</dbReference>
<evidence type="ECO:0000256" key="2">
    <source>
        <dbReference type="ARBA" id="ARBA00001933"/>
    </source>
</evidence>
<evidence type="ECO:0000256" key="11">
    <source>
        <dbReference type="ARBA" id="ARBA00025527"/>
    </source>
</evidence>
<keyword evidence="8" id="KW-0021">Allosteric enzyme</keyword>
<keyword evidence="13" id="KW-0547">Nucleotide-binding</keyword>
<evidence type="ECO:0000256" key="9">
    <source>
        <dbReference type="ARBA" id="ARBA00022898"/>
    </source>
</evidence>
<evidence type="ECO:0000256" key="4">
    <source>
        <dbReference type="ARBA" id="ARBA00010869"/>
    </source>
</evidence>
<dbReference type="NCBIfam" id="TIGR01127">
    <property type="entry name" value="ilvA_1Cterm"/>
    <property type="match status" value="1"/>
</dbReference>
<dbReference type="PANTHER" id="PTHR48078">
    <property type="entry name" value="THREONINE DEHYDRATASE, MITOCHONDRIAL-RELATED"/>
    <property type="match status" value="1"/>
</dbReference>
<comment type="cofactor">
    <cofactor evidence="2 13">
        <name>pyridoxal 5'-phosphate</name>
        <dbReference type="ChEBI" id="CHEBI:597326"/>
    </cofactor>
</comment>
<dbReference type="InterPro" id="IPR001926">
    <property type="entry name" value="TrpB-like_PALP"/>
</dbReference>
<dbReference type="NCBIfam" id="NF006389">
    <property type="entry name" value="PRK08638.1"/>
    <property type="match status" value="1"/>
</dbReference>
<dbReference type="SUPFAM" id="SSF53686">
    <property type="entry name" value="Tryptophan synthase beta subunit-like PLP-dependent enzymes"/>
    <property type="match status" value="1"/>
</dbReference>
<evidence type="ECO:0000256" key="10">
    <source>
        <dbReference type="ARBA" id="ARBA00023239"/>
    </source>
</evidence>
<evidence type="ECO:0000256" key="7">
    <source>
        <dbReference type="ARBA" id="ARBA00022248"/>
    </source>
</evidence>
<dbReference type="InterPro" id="IPR050147">
    <property type="entry name" value="Ser/Thr_Dehydratase"/>
</dbReference>
<keyword evidence="10 13" id="KW-0456">Lyase</keyword>
<evidence type="ECO:0000256" key="6">
    <source>
        <dbReference type="ARBA" id="ARBA00012096"/>
    </source>
</evidence>
<dbReference type="GO" id="GO:0070689">
    <property type="term" value="P:L-threonine catabolic process to propionate"/>
    <property type="evidence" value="ECO:0007669"/>
    <property type="project" value="UniProtKB-UniPathway"/>
</dbReference>
<dbReference type="FunFam" id="3.40.50.1100:FF:000005">
    <property type="entry name" value="Threonine dehydratase catabolic"/>
    <property type="match status" value="1"/>
</dbReference>
<dbReference type="Gene3D" id="3.40.50.1100">
    <property type="match status" value="2"/>
</dbReference>
<protein>
    <recommendedName>
        <fullName evidence="7 13">L-threonine dehydratase catabolic TdcB</fullName>
        <ecNumber evidence="6 13">4.3.1.19</ecNumber>
    </recommendedName>
    <alternativeName>
        <fullName evidence="12 13">Threonine deaminase</fullName>
    </alternativeName>
</protein>
<dbReference type="CDD" id="cd01562">
    <property type="entry name" value="Thr-dehyd"/>
    <property type="match status" value="1"/>
</dbReference>
<dbReference type="PATRIC" id="fig|1423779.3.peg.1564"/>
<evidence type="ECO:0000256" key="13">
    <source>
        <dbReference type="RuleBase" id="RU363083"/>
    </source>
</evidence>
<evidence type="ECO:0000256" key="12">
    <source>
        <dbReference type="ARBA" id="ARBA00031427"/>
    </source>
</evidence>
<comment type="similarity">
    <text evidence="4 13">Belongs to the serine/threonine dehydratase family.</text>
</comment>
<evidence type="ECO:0000313" key="16">
    <source>
        <dbReference type="Proteomes" id="UP000050973"/>
    </source>
</evidence>
<dbReference type="GO" id="GO:0003941">
    <property type="term" value="F:L-serine ammonia-lyase activity"/>
    <property type="evidence" value="ECO:0007669"/>
    <property type="project" value="TreeGrafter"/>
</dbReference>
<keyword evidence="9 13" id="KW-0663">Pyridoxal phosphate</keyword>
<dbReference type="UniPathway" id="UPA00052">
    <property type="reaction ID" value="UER00507"/>
</dbReference>
<accession>A0A0R1W8Q9</accession>
<evidence type="ECO:0000313" key="15">
    <source>
        <dbReference type="EMBL" id="KRM14013.1"/>
    </source>
</evidence>
<dbReference type="Proteomes" id="UP000050973">
    <property type="component" value="Unassembled WGS sequence"/>
</dbReference>
<comment type="subunit">
    <text evidence="5 13">In the native structure, TdcB is in a dimeric form, whereas in the TdcB-AMP complex, it exists in a tetrameric form (dimer of dimers).</text>
</comment>
<dbReference type="EC" id="4.3.1.19" evidence="6 13"/>
<dbReference type="RefSeq" id="WP_056984880.1">
    <property type="nucleotide sequence ID" value="NZ_AZGE01000049.1"/>
</dbReference>
<proteinExistence type="inferred from homology"/>
<dbReference type="GO" id="GO:0006565">
    <property type="term" value="P:L-serine catabolic process"/>
    <property type="evidence" value="ECO:0007669"/>
    <property type="project" value="TreeGrafter"/>
</dbReference>
<dbReference type="AlphaFoldDB" id="A0A0R1W8Q9"/>
<comment type="caution">
    <text evidence="15">The sequence shown here is derived from an EMBL/GenBank/DDBJ whole genome shotgun (WGS) entry which is preliminary data.</text>
</comment>
<organism evidence="15 16">
    <name type="scientific">Limosilactobacillus oris DSM 4864</name>
    <dbReference type="NCBI Taxonomy" id="1423779"/>
    <lineage>
        <taxon>Bacteria</taxon>
        <taxon>Bacillati</taxon>
        <taxon>Bacillota</taxon>
        <taxon>Bacilli</taxon>
        <taxon>Lactobacillales</taxon>
        <taxon>Lactobacillaceae</taxon>
        <taxon>Limosilactobacillus</taxon>
    </lineage>
</organism>
<comment type="catalytic activity">
    <reaction evidence="1 13">
        <text>L-threonine = 2-oxobutanoate + NH4(+)</text>
        <dbReference type="Rhea" id="RHEA:22108"/>
        <dbReference type="ChEBI" id="CHEBI:16763"/>
        <dbReference type="ChEBI" id="CHEBI:28938"/>
        <dbReference type="ChEBI" id="CHEBI:57926"/>
        <dbReference type="EC" id="4.3.1.19"/>
    </reaction>
</comment>
<dbReference type="PANTHER" id="PTHR48078:SF6">
    <property type="entry name" value="L-THREONINE DEHYDRATASE CATABOLIC TDCB"/>
    <property type="match status" value="1"/>
</dbReference>
<dbReference type="GO" id="GO:0004794">
    <property type="term" value="F:threonine deaminase activity"/>
    <property type="evidence" value="ECO:0007669"/>
    <property type="project" value="UniProtKB-EC"/>
</dbReference>
<dbReference type="InterPro" id="IPR036052">
    <property type="entry name" value="TrpB-like_PALP_sf"/>
</dbReference>
<dbReference type="GO" id="GO:0009097">
    <property type="term" value="P:isoleucine biosynthetic process"/>
    <property type="evidence" value="ECO:0007669"/>
    <property type="project" value="TreeGrafter"/>
</dbReference>
<name>A0A0R1W8Q9_9LACO</name>
<evidence type="ECO:0000256" key="5">
    <source>
        <dbReference type="ARBA" id="ARBA00011447"/>
    </source>
</evidence>
<dbReference type="GO" id="GO:0000166">
    <property type="term" value="F:nucleotide binding"/>
    <property type="evidence" value="ECO:0007669"/>
    <property type="project" value="UniProtKB-KW"/>
</dbReference>
<dbReference type="InterPro" id="IPR005789">
    <property type="entry name" value="Thr_deHydtase_catblc"/>
</dbReference>
<reference evidence="15 16" key="1">
    <citation type="journal article" date="2015" name="Genome Announc.">
        <title>Expanding the biotechnology potential of lactobacilli through comparative genomics of 213 strains and associated genera.</title>
        <authorList>
            <person name="Sun Z."/>
            <person name="Harris H.M."/>
            <person name="McCann A."/>
            <person name="Guo C."/>
            <person name="Argimon S."/>
            <person name="Zhang W."/>
            <person name="Yang X."/>
            <person name="Jeffery I.B."/>
            <person name="Cooney J.C."/>
            <person name="Kagawa T.F."/>
            <person name="Liu W."/>
            <person name="Song Y."/>
            <person name="Salvetti E."/>
            <person name="Wrobel A."/>
            <person name="Rasinkangas P."/>
            <person name="Parkhill J."/>
            <person name="Rea M.C."/>
            <person name="O'Sullivan O."/>
            <person name="Ritari J."/>
            <person name="Douillard F.P."/>
            <person name="Paul Ross R."/>
            <person name="Yang R."/>
            <person name="Briner A.E."/>
            <person name="Felis G.E."/>
            <person name="de Vos W.M."/>
            <person name="Barrangou R."/>
            <person name="Klaenhammer T.R."/>
            <person name="Caufield P.W."/>
            <person name="Cui Y."/>
            <person name="Zhang H."/>
            <person name="O'Toole P.W."/>
        </authorList>
    </citation>
    <scope>NUCLEOTIDE SEQUENCE [LARGE SCALE GENOMIC DNA]</scope>
    <source>
        <strain evidence="15 16">DSM 4864</strain>
    </source>
</reference>
<comment type="function">
    <text evidence="11 13">Catalyzes the anaerobic formation of alpha-ketobutyrate and ammonia from threonine in a two-step reaction. The first step involved a dehydration of threonine and a production of enamine intermediates (aminocrotonate), which tautomerizes to its imine form (iminobutyrate). Both intermediates are unstable and short-lived. The second step is the nonenzymatic hydrolysis of the enamine/imine intermediates to form 2-ketobutyrate and free ammonia. In the low water environment of the cell, the second step is accelerated by RidA.</text>
</comment>
<evidence type="ECO:0000256" key="1">
    <source>
        <dbReference type="ARBA" id="ARBA00001274"/>
    </source>
</evidence>
<evidence type="ECO:0000256" key="8">
    <source>
        <dbReference type="ARBA" id="ARBA00022533"/>
    </source>
</evidence>
<evidence type="ECO:0000259" key="14">
    <source>
        <dbReference type="Pfam" id="PF00291"/>
    </source>
</evidence>
<gene>
    <name evidence="15" type="ORF">FC49_GL001513</name>
</gene>
<comment type="pathway">
    <text evidence="3 13">Amino-acid degradation; L-threonine degradation via propanoate pathway; propanoate from L-threonine: step 1/4.</text>
</comment>
<feature type="domain" description="Tryptophan synthase beta chain-like PALP" evidence="14">
    <location>
        <begin position="27"/>
        <end position="319"/>
    </location>
</feature>
<sequence length="343" mass="36881">MATNDVVAQTEDILNIKDIEDAKATISKYARKTPLIQSMFLSRQVADANVFLKLENMQLTGSFKFRGANNRMQHLSKEEAERGVITASAGNHAQGVALSGKLLGIDTTVVMPDEAPMMKRAATAGYGAEVDIHGATFDDAHEWMFERAKKEGKTIVDPFNDKYVMAGQGTIGLEILDDLWNVDTVLVPVGGGGLMAGIVTALKSFNPGIHVVGVQSENVHGMAESVNKGKLTYHHDDFTLADGTDVAMPGSLTFPIVDKLVDEIVLVNEEEIAQAMKDLLQRTKIVAEGAGALPTAALEAHKVDDKYIKGKNVVGLVSGGNVDLDRVSHIIDEFLKPTNKSIG</sequence>
<dbReference type="Pfam" id="PF00291">
    <property type="entry name" value="PALP"/>
    <property type="match status" value="1"/>
</dbReference>
<dbReference type="EMBL" id="AZGE01000049">
    <property type="protein sequence ID" value="KRM14013.1"/>
    <property type="molecule type" value="Genomic_DNA"/>
</dbReference>